<dbReference type="Pfam" id="PF00717">
    <property type="entry name" value="Peptidase_S24"/>
    <property type="match status" value="1"/>
</dbReference>
<dbReference type="Proteomes" id="UP000028480">
    <property type="component" value="Unassembled WGS sequence"/>
</dbReference>
<dbReference type="SUPFAM" id="SSF51306">
    <property type="entry name" value="LexA/Signal peptidase"/>
    <property type="match status" value="1"/>
</dbReference>
<comment type="caution">
    <text evidence="5">The sequence shown here is derived from an EMBL/GenBank/DDBJ whole genome shotgun (WGS) entry which is preliminary data.</text>
</comment>
<dbReference type="SMART" id="SM00530">
    <property type="entry name" value="HTH_XRE"/>
    <property type="match status" value="1"/>
</dbReference>
<keyword evidence="1" id="KW-0805">Transcription regulation</keyword>
<dbReference type="CDD" id="cd06529">
    <property type="entry name" value="S24_LexA-like"/>
    <property type="match status" value="1"/>
</dbReference>
<sequence>MTSFMDNLNRNIKYLMQKHDINNVTELAKRVRMRQSTLHRVFTGEVKDPKYTTLKQIADYFGVSAIELIECDLQKIQPTTIIDAGGDYFTHKFTDVLVRNDIVITESNDVLNNKENVENNLYLRWPSYDNDVYAVKCIGSSMTPRIKAGEFVVIEPNHSISSGDEVLIITDGKVTVKTFLFERDEDYHLLPINEDAAPIRTPKSAVEALHYVAGIAKPDLIKK</sequence>
<accession>A0A077Q5T3</accession>
<dbReference type="Gene3D" id="1.10.260.40">
    <property type="entry name" value="lambda repressor-like DNA-binding domains"/>
    <property type="match status" value="1"/>
</dbReference>
<dbReference type="HOGENOM" id="CLU_066192_1_6_6"/>
<dbReference type="PANTHER" id="PTHR40661">
    <property type="match status" value="1"/>
</dbReference>
<evidence type="ECO:0000256" key="2">
    <source>
        <dbReference type="ARBA" id="ARBA00023125"/>
    </source>
</evidence>
<evidence type="ECO:0000256" key="3">
    <source>
        <dbReference type="ARBA" id="ARBA00023163"/>
    </source>
</evidence>
<evidence type="ECO:0000313" key="6">
    <source>
        <dbReference type="Proteomes" id="UP000028480"/>
    </source>
</evidence>
<organism evidence="5 6">
    <name type="scientific">Xenorhabdus bovienii str. Intermedium</name>
    <dbReference type="NCBI Taxonomy" id="1379677"/>
    <lineage>
        <taxon>Bacteria</taxon>
        <taxon>Pseudomonadati</taxon>
        <taxon>Pseudomonadota</taxon>
        <taxon>Gammaproteobacteria</taxon>
        <taxon>Enterobacterales</taxon>
        <taxon>Morganellaceae</taxon>
        <taxon>Xenorhabdus</taxon>
    </lineage>
</organism>
<dbReference type="InterPro" id="IPR001387">
    <property type="entry name" value="Cro/C1-type_HTH"/>
</dbReference>
<dbReference type="CDD" id="cd00093">
    <property type="entry name" value="HTH_XRE"/>
    <property type="match status" value="1"/>
</dbReference>
<dbReference type="GO" id="GO:0003677">
    <property type="term" value="F:DNA binding"/>
    <property type="evidence" value="ECO:0007669"/>
    <property type="project" value="UniProtKB-KW"/>
</dbReference>
<dbReference type="AlphaFoldDB" id="A0A077Q5T3"/>
<evidence type="ECO:0000256" key="1">
    <source>
        <dbReference type="ARBA" id="ARBA00023015"/>
    </source>
</evidence>
<dbReference type="InterPro" id="IPR015927">
    <property type="entry name" value="Peptidase_S24_S26A/B/C"/>
</dbReference>
<dbReference type="Gene3D" id="2.10.109.10">
    <property type="entry name" value="Umud Fragment, subunit A"/>
    <property type="match status" value="1"/>
</dbReference>
<proteinExistence type="predicted"/>
<gene>
    <name evidence="5" type="ORF">XBI1_1530010</name>
</gene>
<dbReference type="InterPro" id="IPR010982">
    <property type="entry name" value="Lambda_DNA-bd_dom_sf"/>
</dbReference>
<name>A0A077Q5T3_XENBV</name>
<dbReference type="PROSITE" id="PS50943">
    <property type="entry name" value="HTH_CROC1"/>
    <property type="match status" value="1"/>
</dbReference>
<dbReference type="PANTHER" id="PTHR40661:SF3">
    <property type="entry name" value="FELS-1 PROPHAGE TRANSCRIPTIONAL REGULATOR"/>
    <property type="match status" value="1"/>
</dbReference>
<dbReference type="Pfam" id="PF13443">
    <property type="entry name" value="HTH_26"/>
    <property type="match status" value="1"/>
</dbReference>
<dbReference type="EMBL" id="CBTB010000061">
    <property type="protein sequence ID" value="CDH31452.1"/>
    <property type="molecule type" value="Genomic_DNA"/>
</dbReference>
<evidence type="ECO:0000259" key="4">
    <source>
        <dbReference type="PROSITE" id="PS50943"/>
    </source>
</evidence>
<keyword evidence="3" id="KW-0804">Transcription</keyword>
<dbReference type="InterPro" id="IPR039418">
    <property type="entry name" value="LexA-like"/>
</dbReference>
<dbReference type="SUPFAM" id="SSF47413">
    <property type="entry name" value="lambda repressor-like DNA-binding domains"/>
    <property type="match status" value="1"/>
</dbReference>
<evidence type="ECO:0000313" key="5">
    <source>
        <dbReference type="EMBL" id="CDH31452.1"/>
    </source>
</evidence>
<keyword evidence="2" id="KW-0238">DNA-binding</keyword>
<protein>
    <submittedName>
        <fullName evidence="5">Putative repressor CI from bacteriophage origin</fullName>
    </submittedName>
</protein>
<dbReference type="InterPro" id="IPR036286">
    <property type="entry name" value="LexA/Signal_pep-like_sf"/>
</dbReference>
<reference evidence="5" key="1">
    <citation type="submission" date="2013-07" db="EMBL/GenBank/DDBJ databases">
        <title>Sub-species coevolution in mutualistic symbiosis.</title>
        <authorList>
            <person name="Murfin K."/>
            <person name="Klassen J."/>
            <person name="Lee M."/>
            <person name="Forst S."/>
            <person name="Stock P."/>
            <person name="Goodrich-Blair H."/>
        </authorList>
    </citation>
    <scope>NUCLEOTIDE SEQUENCE [LARGE SCALE GENOMIC DNA]</scope>
    <source>
        <strain evidence="5">Intermedium</strain>
    </source>
</reference>
<feature type="domain" description="HTH cro/C1-type" evidence="4">
    <location>
        <begin position="25"/>
        <end position="68"/>
    </location>
</feature>